<dbReference type="CDD" id="cd07209">
    <property type="entry name" value="Pat_hypo_Ecoli_Z1214_like"/>
    <property type="match status" value="1"/>
</dbReference>
<dbReference type="InterPro" id="IPR016035">
    <property type="entry name" value="Acyl_Trfase/lysoPLipase"/>
</dbReference>
<dbReference type="Pfam" id="PF01734">
    <property type="entry name" value="Patatin"/>
    <property type="match status" value="1"/>
</dbReference>
<evidence type="ECO:0000256" key="5">
    <source>
        <dbReference type="SAM" id="MobiDB-lite"/>
    </source>
</evidence>
<feature type="active site" description="Proton acceptor" evidence="4">
    <location>
        <position position="174"/>
    </location>
</feature>
<protein>
    <submittedName>
        <fullName evidence="7">Patatin-like phospholipase family protein</fullName>
    </submittedName>
</protein>
<evidence type="ECO:0000256" key="1">
    <source>
        <dbReference type="ARBA" id="ARBA00022801"/>
    </source>
</evidence>
<name>A0A8J7TKV3_9BACT</name>
<dbReference type="GO" id="GO:0016787">
    <property type="term" value="F:hydrolase activity"/>
    <property type="evidence" value="ECO:0007669"/>
    <property type="project" value="UniProtKB-UniRule"/>
</dbReference>
<comment type="caution">
    <text evidence="7">The sequence shown here is derived from an EMBL/GenBank/DDBJ whole genome shotgun (WGS) entry which is preliminary data.</text>
</comment>
<feature type="short sequence motif" description="DGA/G" evidence="4">
    <location>
        <begin position="174"/>
        <end position="176"/>
    </location>
</feature>
<accession>A0A8J7TKV3</accession>
<gene>
    <name evidence="7" type="ORF">J0M35_03135</name>
</gene>
<sequence length="321" mass="35220">MSENGNPKPMRALVLPGGGGRGAYQVGVIKALRQEGLDFDLAFGTSIGGINAAIYAQGDQTRLEELWCHIKSKDVFALPSAHQIGRLVLGHKLGLLDNAGLEEILRREISLQKLKASKTKVGWCTTDLCSLQTKLITIDEIMSTNELIDVLMATSAIPMAFPPRHIHGKGLWIDGGLVRNTPMETAIHLGADEIYMVLLHPEKIDVCPVNMFEVLVRCLDIVLDASARKEIDSAQLYNRLVEAGSPESIGRKKVKIRVFQPKKGVNINLLDINPELSRKLIRQGYDDAQEQLALIKQAEEQAQSQANNDAETEANLSSALN</sequence>
<dbReference type="Gene3D" id="3.40.1090.10">
    <property type="entry name" value="Cytosolic phospholipase A2 catalytic domain"/>
    <property type="match status" value="1"/>
</dbReference>
<feature type="short sequence motif" description="GXGXXG" evidence="4">
    <location>
        <begin position="17"/>
        <end position="22"/>
    </location>
</feature>
<feature type="domain" description="PNPLA" evidence="6">
    <location>
        <begin position="13"/>
        <end position="187"/>
    </location>
</feature>
<dbReference type="PROSITE" id="PS51635">
    <property type="entry name" value="PNPLA"/>
    <property type="match status" value="1"/>
</dbReference>
<reference evidence="7" key="1">
    <citation type="submission" date="2021-02" db="EMBL/GenBank/DDBJ databases">
        <title>Genome-Resolved Metagenomics of a Microbial Community Performing Photosynthetic Biological Nutrient Removal.</title>
        <authorList>
            <person name="Mcdaniel E.A."/>
        </authorList>
    </citation>
    <scope>NUCLEOTIDE SEQUENCE</scope>
    <source>
        <strain evidence="7">UWPOB_OBS1</strain>
    </source>
</reference>
<feature type="active site" description="Nucleophile" evidence="4">
    <location>
        <position position="46"/>
    </location>
</feature>
<evidence type="ECO:0000259" key="6">
    <source>
        <dbReference type="PROSITE" id="PS51635"/>
    </source>
</evidence>
<feature type="region of interest" description="Disordered" evidence="5">
    <location>
        <begin position="299"/>
        <end position="321"/>
    </location>
</feature>
<evidence type="ECO:0000256" key="4">
    <source>
        <dbReference type="PROSITE-ProRule" id="PRU01161"/>
    </source>
</evidence>
<evidence type="ECO:0000313" key="7">
    <source>
        <dbReference type="EMBL" id="MBN8659331.1"/>
    </source>
</evidence>
<dbReference type="AlphaFoldDB" id="A0A8J7TKV3"/>
<dbReference type="GO" id="GO:0016042">
    <property type="term" value="P:lipid catabolic process"/>
    <property type="evidence" value="ECO:0007669"/>
    <property type="project" value="UniProtKB-UniRule"/>
</dbReference>
<keyword evidence="3 4" id="KW-0443">Lipid metabolism</keyword>
<feature type="compositionally biased region" description="Low complexity" evidence="5">
    <location>
        <begin position="300"/>
        <end position="309"/>
    </location>
</feature>
<evidence type="ECO:0000256" key="3">
    <source>
        <dbReference type="ARBA" id="ARBA00023098"/>
    </source>
</evidence>
<evidence type="ECO:0000313" key="8">
    <source>
        <dbReference type="Proteomes" id="UP000664277"/>
    </source>
</evidence>
<keyword evidence="1 4" id="KW-0378">Hydrolase</keyword>
<dbReference type="InterPro" id="IPR002641">
    <property type="entry name" value="PNPLA_dom"/>
</dbReference>
<keyword evidence="2 4" id="KW-0442">Lipid degradation</keyword>
<dbReference type="Proteomes" id="UP000664277">
    <property type="component" value="Unassembled WGS sequence"/>
</dbReference>
<dbReference type="PANTHER" id="PTHR14226">
    <property type="entry name" value="NEUROPATHY TARGET ESTERASE/SWISS CHEESE D.MELANOGASTER"/>
    <property type="match status" value="1"/>
</dbReference>
<dbReference type="SUPFAM" id="SSF52151">
    <property type="entry name" value="FabD/lysophospholipase-like"/>
    <property type="match status" value="1"/>
</dbReference>
<dbReference type="InterPro" id="IPR050301">
    <property type="entry name" value="NTE"/>
</dbReference>
<proteinExistence type="predicted"/>
<evidence type="ECO:0000256" key="2">
    <source>
        <dbReference type="ARBA" id="ARBA00022963"/>
    </source>
</evidence>
<dbReference type="EMBL" id="JAFLCK010000003">
    <property type="protein sequence ID" value="MBN8659331.1"/>
    <property type="molecule type" value="Genomic_DNA"/>
</dbReference>
<dbReference type="PANTHER" id="PTHR14226:SF57">
    <property type="entry name" value="BLR7027 PROTEIN"/>
    <property type="match status" value="1"/>
</dbReference>
<feature type="short sequence motif" description="GXSXG" evidence="4">
    <location>
        <begin position="44"/>
        <end position="48"/>
    </location>
</feature>
<organism evidence="7 8">
    <name type="scientific">Candidatus Obscuribacter phosphatis</name>
    <dbReference type="NCBI Taxonomy" id="1906157"/>
    <lineage>
        <taxon>Bacteria</taxon>
        <taxon>Bacillati</taxon>
        <taxon>Candidatus Melainabacteria</taxon>
        <taxon>Candidatus Obscuribacterales</taxon>
        <taxon>Candidatus Obscuribacteraceae</taxon>
        <taxon>Candidatus Obscuribacter</taxon>
    </lineage>
</organism>